<feature type="region of interest" description="Disordered" evidence="6">
    <location>
        <begin position="35"/>
        <end position="57"/>
    </location>
</feature>
<keyword evidence="4" id="KW-1133">Transmembrane helix</keyword>
<dbReference type="PANTHER" id="PTHR34697">
    <property type="entry name" value="PHOSPHATIDYLGLYCEROL LYSYLTRANSFERASE"/>
    <property type="match status" value="1"/>
</dbReference>
<keyword evidence="2" id="KW-1003">Cell membrane</keyword>
<dbReference type="InterPro" id="IPR051211">
    <property type="entry name" value="PG_lysyltransferase"/>
</dbReference>
<organism evidence="7 8">
    <name type="scientific">Phlyctema vagabunda</name>
    <dbReference type="NCBI Taxonomy" id="108571"/>
    <lineage>
        <taxon>Eukaryota</taxon>
        <taxon>Fungi</taxon>
        <taxon>Dikarya</taxon>
        <taxon>Ascomycota</taxon>
        <taxon>Pezizomycotina</taxon>
        <taxon>Leotiomycetes</taxon>
        <taxon>Helotiales</taxon>
        <taxon>Dermateaceae</taxon>
        <taxon>Phlyctema</taxon>
    </lineage>
</organism>
<evidence type="ECO:0000256" key="2">
    <source>
        <dbReference type="ARBA" id="ARBA00022475"/>
    </source>
</evidence>
<gene>
    <name evidence="7" type="ORF">PVAG01_04366</name>
</gene>
<dbReference type="Proteomes" id="UP001629113">
    <property type="component" value="Unassembled WGS sequence"/>
</dbReference>
<evidence type="ECO:0000256" key="6">
    <source>
        <dbReference type="SAM" id="MobiDB-lite"/>
    </source>
</evidence>
<reference evidence="7 8" key="1">
    <citation type="submission" date="2024-06" db="EMBL/GenBank/DDBJ databases">
        <title>Complete genome of Phlyctema vagabunda strain 19-DSS-EL-015.</title>
        <authorList>
            <person name="Fiorenzani C."/>
        </authorList>
    </citation>
    <scope>NUCLEOTIDE SEQUENCE [LARGE SCALE GENOMIC DNA]</scope>
    <source>
        <strain evidence="7 8">19-DSS-EL-015</strain>
    </source>
</reference>
<comment type="caution">
    <text evidence="7">The sequence shown here is derived from an EMBL/GenBank/DDBJ whole genome shotgun (WGS) entry which is preliminary data.</text>
</comment>
<dbReference type="PANTHER" id="PTHR34697:SF2">
    <property type="entry name" value="PHOSPHATIDYLGLYCEROL LYSYLTRANSFERASE"/>
    <property type="match status" value="1"/>
</dbReference>
<comment type="subcellular location">
    <subcellularLocation>
        <location evidence="1">Cell membrane</location>
        <topology evidence="1">Multi-pass membrane protein</topology>
    </subcellularLocation>
</comment>
<keyword evidence="8" id="KW-1185">Reference proteome</keyword>
<evidence type="ECO:0000256" key="5">
    <source>
        <dbReference type="ARBA" id="ARBA00023136"/>
    </source>
</evidence>
<evidence type="ECO:0000313" key="8">
    <source>
        <dbReference type="Proteomes" id="UP001629113"/>
    </source>
</evidence>
<evidence type="ECO:0000313" key="7">
    <source>
        <dbReference type="EMBL" id="KAL3425085.1"/>
    </source>
</evidence>
<sequence length="573" mass="64854">MATTALSHPQMKTSRTSYFDSSGLGFSDPLVLRARDRRQKKTKKRTKSQMKKNGAEDQELLFSEKLGREIAKDVLKEEETKNMTFLDRVYYATTTTTTRTRQENERLARKTLFTGEELDIITYGSVSASEISLLPLLPQPITGTTKEGKGGDSCTTAFSLGDFNILSTIQELFTRYSNITHTAFLHPLEGSSYKFFLGKDRNAAIYYKLQKHTAIVLGDPLCRPDLFESIVSEFSLSGKQKKKQGPTWKQVAFLGASEMFLGKMQDQEPSRMMAVGVARETVLNPITNPVLLGQQRKSIAKRCRFLLDPKRGGLKIGVYVPIKARDEDVERQLRDLYTEHQKQQARDQSSSKPPFWRGEGDPFALPHLTSYIYILDTYMTSIIGFAALLPLGSKNGYHLSHPIIPIPSFASNPKGLSDLLIYSTLSLLKTCNISHLSLGYDMLPSLGTMYNMPARLQAFTRHALGYDEDESSNGYRVYLEKFGLEQQLEAELYVMLPKNFGAVRDVIHFGGARMRSVAWRWVVRTKVKMGKRNEAGEDIVEEEEDEEEDENTLMWEKRVVPIVLNANKRSPFA</sequence>
<feature type="compositionally biased region" description="Basic residues" evidence="6">
    <location>
        <begin position="35"/>
        <end position="50"/>
    </location>
</feature>
<evidence type="ECO:0000256" key="4">
    <source>
        <dbReference type="ARBA" id="ARBA00022989"/>
    </source>
</evidence>
<name>A0ABR4PP33_9HELO</name>
<proteinExistence type="predicted"/>
<evidence type="ECO:0008006" key="9">
    <source>
        <dbReference type="Google" id="ProtNLM"/>
    </source>
</evidence>
<evidence type="ECO:0000256" key="1">
    <source>
        <dbReference type="ARBA" id="ARBA00004651"/>
    </source>
</evidence>
<evidence type="ECO:0000256" key="3">
    <source>
        <dbReference type="ARBA" id="ARBA00022692"/>
    </source>
</evidence>
<dbReference type="EMBL" id="JBFCZG010000003">
    <property type="protein sequence ID" value="KAL3425085.1"/>
    <property type="molecule type" value="Genomic_DNA"/>
</dbReference>
<accession>A0ABR4PP33</accession>
<keyword evidence="5" id="KW-0472">Membrane</keyword>
<keyword evidence="3" id="KW-0812">Transmembrane</keyword>
<protein>
    <recommendedName>
        <fullName evidence="9">Phosphatidylglycerol lysyltransferase C-terminal domain-containing protein</fullName>
    </recommendedName>
</protein>